<name>A0A9I9EFT5_CUCME</name>
<protein>
    <submittedName>
        <fullName evidence="2">Uncharacterized protein</fullName>
    </submittedName>
</protein>
<feature type="region of interest" description="Disordered" evidence="1">
    <location>
        <begin position="131"/>
        <end position="150"/>
    </location>
</feature>
<organism evidence="2">
    <name type="scientific">Cucumis melo</name>
    <name type="common">Muskmelon</name>
    <dbReference type="NCBI Taxonomy" id="3656"/>
    <lineage>
        <taxon>Eukaryota</taxon>
        <taxon>Viridiplantae</taxon>
        <taxon>Streptophyta</taxon>
        <taxon>Embryophyta</taxon>
        <taxon>Tracheophyta</taxon>
        <taxon>Spermatophyta</taxon>
        <taxon>Magnoliopsida</taxon>
        <taxon>eudicotyledons</taxon>
        <taxon>Gunneridae</taxon>
        <taxon>Pentapetalae</taxon>
        <taxon>rosids</taxon>
        <taxon>fabids</taxon>
        <taxon>Cucurbitales</taxon>
        <taxon>Cucurbitaceae</taxon>
        <taxon>Benincaseae</taxon>
        <taxon>Cucumis</taxon>
    </lineage>
</organism>
<accession>A0A9I9EFT5</accession>
<dbReference type="AlphaFoldDB" id="A0A9I9EFT5"/>
<reference evidence="2" key="1">
    <citation type="submission" date="2023-03" db="UniProtKB">
        <authorList>
            <consortium name="EnsemblPlants"/>
        </authorList>
    </citation>
    <scope>IDENTIFICATION</scope>
</reference>
<proteinExistence type="predicted"/>
<dbReference type="EnsemblPlants" id="MELO3C033219.2.1">
    <property type="protein sequence ID" value="MELO3C033219.2.1"/>
    <property type="gene ID" value="MELO3C033219.2"/>
</dbReference>
<evidence type="ECO:0000256" key="1">
    <source>
        <dbReference type="SAM" id="MobiDB-lite"/>
    </source>
</evidence>
<evidence type="ECO:0000313" key="2">
    <source>
        <dbReference type="EnsemblPlants" id="MELO3C033219.2.1"/>
    </source>
</evidence>
<feature type="region of interest" description="Disordered" evidence="1">
    <location>
        <begin position="159"/>
        <end position="182"/>
    </location>
</feature>
<dbReference type="Gramene" id="MELO3C033219.2.1">
    <property type="protein sequence ID" value="MELO3C033219.2.1"/>
    <property type="gene ID" value="MELO3C033219.2"/>
</dbReference>
<sequence>MEATEIQVHQLDGYIVRFHFNAYLIHHRVLGLGDELLNHSNAFTLLPKSNCCDVSISLTLIHQFTLAWIKLGRLEMAKKAIFLDVVSVFNTVLSISEKEASSCNKLGRNSGVDDLRRHRQIKVMRKVRSNEKTKNGLLASPSGRVNDISMEDNTEIKDGLISPIKGSKSFSSVSPLGPLPNS</sequence>